<sequence>MGRAPAVRLCGPHAGPRDRGAAALGTGRTTGAGAHPLARPVRRRPGVPRGRRGAGDRDAGGGGAGGVAARRGPPPPAHRRRRPHRPGHPRRRPPRRMPGRGRRPRLTRLMRDRRLTRDRRRPRTVRAAISPR</sequence>
<proteinExistence type="predicted"/>
<evidence type="ECO:0000256" key="1">
    <source>
        <dbReference type="SAM" id="MobiDB-lite"/>
    </source>
</evidence>
<dbReference type="EMBL" id="CAJVAX010000018">
    <property type="protein sequence ID" value="CAG7646300.1"/>
    <property type="molecule type" value="Genomic_DNA"/>
</dbReference>
<feature type="compositionally biased region" description="Low complexity" evidence="1">
    <location>
        <begin position="21"/>
        <end position="39"/>
    </location>
</feature>
<reference evidence="2" key="1">
    <citation type="submission" date="2021-06" db="EMBL/GenBank/DDBJ databases">
        <authorList>
            <person name="Arsene-Ploetze F."/>
        </authorList>
    </citation>
    <scope>NUCLEOTIDE SEQUENCE</scope>
    <source>
        <strain evidence="2">SBRY1</strain>
    </source>
</reference>
<feature type="compositionally biased region" description="Basic residues" evidence="1">
    <location>
        <begin position="40"/>
        <end position="52"/>
    </location>
</feature>
<protein>
    <submittedName>
        <fullName evidence="2">Uncharacterized protein</fullName>
    </submittedName>
</protein>
<dbReference type="Proteomes" id="UP001153328">
    <property type="component" value="Unassembled WGS sequence"/>
</dbReference>
<dbReference type="AlphaFoldDB" id="A0A9W4H2T9"/>
<evidence type="ECO:0000313" key="2">
    <source>
        <dbReference type="EMBL" id="CAG7646300.1"/>
    </source>
</evidence>
<feature type="compositionally biased region" description="Basic residues" evidence="1">
    <location>
        <begin position="77"/>
        <end position="108"/>
    </location>
</feature>
<evidence type="ECO:0000313" key="3">
    <source>
        <dbReference type="Proteomes" id="UP001153328"/>
    </source>
</evidence>
<organism evidence="2 3">
    <name type="scientific">Actinacidiphila bryophytorum</name>
    <dbReference type="NCBI Taxonomy" id="1436133"/>
    <lineage>
        <taxon>Bacteria</taxon>
        <taxon>Bacillati</taxon>
        <taxon>Actinomycetota</taxon>
        <taxon>Actinomycetes</taxon>
        <taxon>Kitasatosporales</taxon>
        <taxon>Streptomycetaceae</taxon>
        <taxon>Actinacidiphila</taxon>
    </lineage>
</organism>
<accession>A0A9W4H2T9</accession>
<name>A0A9W4H2T9_9ACTN</name>
<comment type="caution">
    <text evidence="2">The sequence shown here is derived from an EMBL/GenBank/DDBJ whole genome shotgun (WGS) entry which is preliminary data.</text>
</comment>
<feature type="region of interest" description="Disordered" evidence="1">
    <location>
        <begin position="1"/>
        <end position="132"/>
    </location>
</feature>
<gene>
    <name evidence="2" type="ORF">SBRY_40379</name>
</gene>
<keyword evidence="3" id="KW-1185">Reference proteome</keyword>